<dbReference type="EC" id="3.4.-.-" evidence="3"/>
<feature type="region of interest" description="Disordered" evidence="1">
    <location>
        <begin position="1"/>
        <end position="24"/>
    </location>
</feature>
<dbReference type="EMBL" id="JAUOEK010000020">
    <property type="protein sequence ID" value="MDO5968368.1"/>
    <property type="molecule type" value="Genomic_DNA"/>
</dbReference>
<dbReference type="InterPro" id="IPR011055">
    <property type="entry name" value="Dup_hybrid_motif"/>
</dbReference>
<dbReference type="Proteomes" id="UP001176883">
    <property type="component" value="Unassembled WGS sequence"/>
</dbReference>
<dbReference type="InterPro" id="IPR016047">
    <property type="entry name" value="M23ase_b-sheet_dom"/>
</dbReference>
<accession>A0ABT8W5H7</accession>
<name>A0ABT8W5H7_9FLAO</name>
<evidence type="ECO:0000259" key="2">
    <source>
        <dbReference type="Pfam" id="PF01551"/>
    </source>
</evidence>
<feature type="compositionally biased region" description="Polar residues" evidence="1">
    <location>
        <begin position="1"/>
        <end position="11"/>
    </location>
</feature>
<evidence type="ECO:0000313" key="3">
    <source>
        <dbReference type="EMBL" id="MDO5968368.1"/>
    </source>
</evidence>
<evidence type="ECO:0000256" key="1">
    <source>
        <dbReference type="SAM" id="MobiDB-lite"/>
    </source>
</evidence>
<keyword evidence="4" id="KW-1185">Reference proteome</keyword>
<organism evidence="3 4">
    <name type="scientific">Flavivirga aquimarina</name>
    <dbReference type="NCBI Taxonomy" id="2027862"/>
    <lineage>
        <taxon>Bacteria</taxon>
        <taxon>Pseudomonadati</taxon>
        <taxon>Bacteroidota</taxon>
        <taxon>Flavobacteriia</taxon>
        <taxon>Flavobacteriales</taxon>
        <taxon>Flavobacteriaceae</taxon>
        <taxon>Flavivirga</taxon>
    </lineage>
</organism>
<proteinExistence type="predicted"/>
<dbReference type="SUPFAM" id="SSF51261">
    <property type="entry name" value="Duplicated hybrid motif"/>
    <property type="match status" value="1"/>
</dbReference>
<feature type="domain" description="M23ase beta-sheet core" evidence="2">
    <location>
        <begin position="26"/>
        <end position="101"/>
    </location>
</feature>
<dbReference type="GO" id="GO:0016787">
    <property type="term" value="F:hydrolase activity"/>
    <property type="evidence" value="ECO:0007669"/>
    <property type="project" value="UniProtKB-KW"/>
</dbReference>
<reference evidence="3" key="1">
    <citation type="submission" date="2023-07" db="EMBL/GenBank/DDBJ databases">
        <title>Two novel species in the genus Flavivirga.</title>
        <authorList>
            <person name="Kwon K."/>
        </authorList>
    </citation>
    <scope>NUCLEOTIDE SEQUENCE</scope>
    <source>
        <strain evidence="3">KCTC 52353</strain>
    </source>
</reference>
<keyword evidence="3" id="KW-0378">Hydrolase</keyword>
<dbReference type="RefSeq" id="WP_303276049.1">
    <property type="nucleotide sequence ID" value="NZ_JAUOEK010000020.1"/>
</dbReference>
<dbReference type="Gene3D" id="2.70.70.10">
    <property type="entry name" value="Glucose Permease (Domain IIA)"/>
    <property type="match status" value="1"/>
</dbReference>
<gene>
    <name evidence="3" type="ORF">Q4Q35_00975</name>
</gene>
<protein>
    <submittedName>
        <fullName evidence="3">M23 family metallopeptidase</fullName>
        <ecNumber evidence="3">3.4.-.-</ecNumber>
    </submittedName>
</protein>
<dbReference type="CDD" id="cd12797">
    <property type="entry name" value="M23_peptidase"/>
    <property type="match status" value="1"/>
</dbReference>
<sequence length="106" mass="11619">MVTVDFSITSHTEGEDWEEKNTWTGDKNAAGNRIYISSTVDSNNFQFGYWHLSEIEINPNTGAPYKAGDTIAQGDLIGYTGTTGNANSVHSAGSHLHLRGRKWTSI</sequence>
<comment type="caution">
    <text evidence="3">The sequence shown here is derived from an EMBL/GenBank/DDBJ whole genome shotgun (WGS) entry which is preliminary data.</text>
</comment>
<dbReference type="Pfam" id="PF01551">
    <property type="entry name" value="Peptidase_M23"/>
    <property type="match status" value="1"/>
</dbReference>
<evidence type="ECO:0000313" key="4">
    <source>
        <dbReference type="Proteomes" id="UP001176883"/>
    </source>
</evidence>